<dbReference type="Proteomes" id="UP000479190">
    <property type="component" value="Unassembled WGS sequence"/>
</dbReference>
<dbReference type="InterPro" id="IPR029062">
    <property type="entry name" value="Class_I_gatase-like"/>
</dbReference>
<dbReference type="OrthoDB" id="543156at2759"/>
<dbReference type="EMBL" id="CADCXV010000699">
    <property type="protein sequence ID" value="CAB0033140.1"/>
    <property type="molecule type" value="Genomic_DNA"/>
</dbReference>
<protein>
    <submittedName>
        <fullName evidence="1">Uncharacterized protein</fullName>
    </submittedName>
</protein>
<evidence type="ECO:0000313" key="1">
    <source>
        <dbReference type="EMBL" id="CAB0033140.1"/>
    </source>
</evidence>
<dbReference type="AlphaFoldDB" id="A0A6H5I939"/>
<proteinExistence type="predicted"/>
<evidence type="ECO:0000313" key="2">
    <source>
        <dbReference type="Proteomes" id="UP000479190"/>
    </source>
</evidence>
<sequence>MTRTAEAMERAHGARLEAASSLEVVHCDKYNVYSTPGHLGCAPTFWDVHRGIERLVKAVVSGCGDIDGSSILETTSLAIHLHRCGLAATLYAPHNYETRRHYDFKSRRILHYEQRPTYVDQYDRFKATRNAQFMAARLLFKHHVRELRFLQSQHYDALIIPEGDEGLPKDLIDLVTRLGAEHVDTQADETCADDKHKVYSAPGLTIRTDPAESIFDGIACRPTCRAYFQLSSVRRRFYRWPADKSTINPRPSLLPRFFRSGEPIFLFMYKVL</sequence>
<organism evidence="1 2">
    <name type="scientific">Trichogramma brassicae</name>
    <dbReference type="NCBI Taxonomy" id="86971"/>
    <lineage>
        <taxon>Eukaryota</taxon>
        <taxon>Metazoa</taxon>
        <taxon>Ecdysozoa</taxon>
        <taxon>Arthropoda</taxon>
        <taxon>Hexapoda</taxon>
        <taxon>Insecta</taxon>
        <taxon>Pterygota</taxon>
        <taxon>Neoptera</taxon>
        <taxon>Endopterygota</taxon>
        <taxon>Hymenoptera</taxon>
        <taxon>Apocrita</taxon>
        <taxon>Proctotrupomorpha</taxon>
        <taxon>Chalcidoidea</taxon>
        <taxon>Trichogrammatidae</taxon>
        <taxon>Trichogramma</taxon>
    </lineage>
</organism>
<reference evidence="1 2" key="1">
    <citation type="submission" date="2020-02" db="EMBL/GenBank/DDBJ databases">
        <authorList>
            <person name="Ferguson B K."/>
        </authorList>
    </citation>
    <scope>NUCLEOTIDE SEQUENCE [LARGE SCALE GENOMIC DNA]</scope>
</reference>
<dbReference type="Gene3D" id="3.40.50.880">
    <property type="match status" value="3"/>
</dbReference>
<gene>
    <name evidence="1" type="ORF">TBRA_LOCUS5060</name>
</gene>
<dbReference type="PANTHER" id="PTHR10224:SF12">
    <property type="entry name" value="GLYOXALASE ELBB"/>
    <property type="match status" value="1"/>
</dbReference>
<accession>A0A6H5I939</accession>
<name>A0A6H5I939_9HYME</name>
<dbReference type="PANTHER" id="PTHR10224">
    <property type="entry name" value="ES1 PROTEIN HOMOLOG, MITOCHONDRIAL"/>
    <property type="match status" value="1"/>
</dbReference>
<keyword evidence="2" id="KW-1185">Reference proteome</keyword>